<feature type="region of interest" description="Disordered" evidence="1">
    <location>
        <begin position="198"/>
        <end position="261"/>
    </location>
</feature>
<dbReference type="InParanoid" id="A0A068V9G9"/>
<evidence type="ECO:0000313" key="4">
    <source>
        <dbReference type="Proteomes" id="UP000295252"/>
    </source>
</evidence>
<feature type="transmembrane region" description="Helical" evidence="2">
    <location>
        <begin position="85"/>
        <end position="103"/>
    </location>
</feature>
<evidence type="ECO:0000256" key="2">
    <source>
        <dbReference type="SAM" id="Phobius"/>
    </source>
</evidence>
<name>A0A068V9G9_COFCA</name>
<accession>A0A068V9G9</accession>
<keyword evidence="4" id="KW-1185">Reference proteome</keyword>
<feature type="transmembrane region" description="Helical" evidence="2">
    <location>
        <begin position="43"/>
        <end position="65"/>
    </location>
</feature>
<keyword evidence="2" id="KW-0472">Membrane</keyword>
<sequence>MNTKGGKARFPVLVWPGIKDFEVRKSRWKQGSWLRKKYLNMRVGSIIIHFLFILFRASVFLSSIFLLNFVLGSEGTAIMTRGNNLFFFGILLFCFGLLFRIFYIKQKKRWIIPLFRFFLFLIIYIYIYYLRIFLVAHLGAYVNWALPFVILGVSGKEILVHSETSSSSSWREDSFEMRVLLEPFPEEGTSVNPTRVAADEAGSSAPGGLPDLNQPAPHSPEPVAPEIDLNQPAPHSPEPVAPEVDQPDGGGPLIPELPNPLIPDDVRMEELEKKFSFYTMIDKKCKLEDQQEILASQIVIEKRVEEALVSDGFNSERILAKRSDIRSFMFYPHGKLLSKNTYLQHAWSIDNLGTRDSVPYERVIKAIKSCSLSLDNPP</sequence>
<dbReference type="AlphaFoldDB" id="A0A068V9G9"/>
<reference evidence="4" key="1">
    <citation type="journal article" date="2014" name="Science">
        <title>The coffee genome provides insight into the convergent evolution of caffeine biosynthesis.</title>
        <authorList>
            <person name="Denoeud F."/>
            <person name="Carretero-Paulet L."/>
            <person name="Dereeper A."/>
            <person name="Droc G."/>
            <person name="Guyot R."/>
            <person name="Pietrella M."/>
            <person name="Zheng C."/>
            <person name="Alberti A."/>
            <person name="Anthony F."/>
            <person name="Aprea G."/>
            <person name="Aury J.M."/>
            <person name="Bento P."/>
            <person name="Bernard M."/>
            <person name="Bocs S."/>
            <person name="Campa C."/>
            <person name="Cenci A."/>
            <person name="Combes M.C."/>
            <person name="Crouzillat D."/>
            <person name="Da Silva C."/>
            <person name="Daddiego L."/>
            <person name="De Bellis F."/>
            <person name="Dussert S."/>
            <person name="Garsmeur O."/>
            <person name="Gayraud T."/>
            <person name="Guignon V."/>
            <person name="Jahn K."/>
            <person name="Jamilloux V."/>
            <person name="Joet T."/>
            <person name="Labadie K."/>
            <person name="Lan T."/>
            <person name="Leclercq J."/>
            <person name="Lepelley M."/>
            <person name="Leroy T."/>
            <person name="Li L.T."/>
            <person name="Librado P."/>
            <person name="Lopez L."/>
            <person name="Munoz A."/>
            <person name="Noel B."/>
            <person name="Pallavicini A."/>
            <person name="Perrotta G."/>
            <person name="Poncet V."/>
            <person name="Pot D."/>
            <person name="Priyono X."/>
            <person name="Rigoreau M."/>
            <person name="Rouard M."/>
            <person name="Rozas J."/>
            <person name="Tranchant-Dubreuil C."/>
            <person name="VanBuren R."/>
            <person name="Zhang Q."/>
            <person name="Andrade A.C."/>
            <person name="Argout X."/>
            <person name="Bertrand B."/>
            <person name="de Kochko A."/>
            <person name="Graziosi G."/>
            <person name="Henry R.J."/>
            <person name="Jayarama X."/>
            <person name="Ming R."/>
            <person name="Nagai C."/>
            <person name="Rounsley S."/>
            <person name="Sankoff D."/>
            <person name="Giuliano G."/>
            <person name="Albert V.A."/>
            <person name="Wincker P."/>
            <person name="Lashermes P."/>
        </authorList>
    </citation>
    <scope>NUCLEOTIDE SEQUENCE [LARGE SCALE GENOMIC DNA]</scope>
    <source>
        <strain evidence="4">cv. DH200-94</strain>
    </source>
</reference>
<protein>
    <submittedName>
        <fullName evidence="3">DH200=94 genomic scaffold, scaffold_159</fullName>
    </submittedName>
</protein>
<feature type="transmembrane region" description="Helical" evidence="2">
    <location>
        <begin position="110"/>
        <end position="129"/>
    </location>
</feature>
<dbReference type="Gramene" id="CDP17410">
    <property type="protein sequence ID" value="CDP17410"/>
    <property type="gene ID" value="GSCOC_T00002755001"/>
</dbReference>
<gene>
    <name evidence="3" type="ORF">GSCOC_T00002755001</name>
</gene>
<keyword evidence="2" id="KW-1133">Transmembrane helix</keyword>
<evidence type="ECO:0000313" key="3">
    <source>
        <dbReference type="EMBL" id="CDP17410.1"/>
    </source>
</evidence>
<evidence type="ECO:0000256" key="1">
    <source>
        <dbReference type="SAM" id="MobiDB-lite"/>
    </source>
</evidence>
<dbReference type="Proteomes" id="UP000295252">
    <property type="component" value="Unassembled WGS sequence"/>
</dbReference>
<proteinExistence type="predicted"/>
<dbReference type="OrthoDB" id="1431352at2759"/>
<keyword evidence="2" id="KW-0812">Transmembrane</keyword>
<organism evidence="3 4">
    <name type="scientific">Coffea canephora</name>
    <name type="common">Robusta coffee</name>
    <dbReference type="NCBI Taxonomy" id="49390"/>
    <lineage>
        <taxon>Eukaryota</taxon>
        <taxon>Viridiplantae</taxon>
        <taxon>Streptophyta</taxon>
        <taxon>Embryophyta</taxon>
        <taxon>Tracheophyta</taxon>
        <taxon>Spermatophyta</taxon>
        <taxon>Magnoliopsida</taxon>
        <taxon>eudicotyledons</taxon>
        <taxon>Gunneridae</taxon>
        <taxon>Pentapetalae</taxon>
        <taxon>asterids</taxon>
        <taxon>lamiids</taxon>
        <taxon>Gentianales</taxon>
        <taxon>Rubiaceae</taxon>
        <taxon>Ixoroideae</taxon>
        <taxon>Gardenieae complex</taxon>
        <taxon>Bertiereae - Coffeeae clade</taxon>
        <taxon>Coffeeae</taxon>
        <taxon>Coffea</taxon>
    </lineage>
</organism>
<dbReference type="EMBL" id="HG739243">
    <property type="protein sequence ID" value="CDP17410.1"/>
    <property type="molecule type" value="Genomic_DNA"/>
</dbReference>